<evidence type="ECO:0000313" key="1">
    <source>
        <dbReference type="EMBL" id="KAG7370024.1"/>
    </source>
</evidence>
<dbReference type="EMBL" id="JAGRRH010000005">
    <property type="protein sequence ID" value="KAG7370024.1"/>
    <property type="molecule type" value="Genomic_DNA"/>
</dbReference>
<accession>A0A9K3LX00</accession>
<protein>
    <submittedName>
        <fullName evidence="1">Uncharacterized protein</fullName>
    </submittedName>
</protein>
<keyword evidence="2" id="KW-1185">Reference proteome</keyword>
<comment type="caution">
    <text evidence="1">The sequence shown here is derived from an EMBL/GenBank/DDBJ whole genome shotgun (WGS) entry which is preliminary data.</text>
</comment>
<gene>
    <name evidence="1" type="ORF">IV203_027770</name>
</gene>
<reference evidence="1" key="1">
    <citation type="journal article" date="2021" name="Sci. Rep.">
        <title>Diploid genomic architecture of Nitzschia inconspicua, an elite biomass production diatom.</title>
        <authorList>
            <person name="Oliver A."/>
            <person name="Podell S."/>
            <person name="Pinowska A."/>
            <person name="Traller J.C."/>
            <person name="Smith S.R."/>
            <person name="McClure R."/>
            <person name="Beliaev A."/>
            <person name="Bohutskyi P."/>
            <person name="Hill E.A."/>
            <person name="Rabines A."/>
            <person name="Zheng H."/>
            <person name="Allen L.Z."/>
            <person name="Kuo A."/>
            <person name="Grigoriev I.V."/>
            <person name="Allen A.E."/>
            <person name="Hazlebeck D."/>
            <person name="Allen E.E."/>
        </authorList>
    </citation>
    <scope>NUCLEOTIDE SEQUENCE</scope>
    <source>
        <strain evidence="1">Hildebrandi</strain>
    </source>
</reference>
<sequence length="151" mass="17268">MVHNKMTPKQDKATNSQRRLSAECLEHRCRWIYSQDIHGVSISLRLYFGQDDRIAIVSKSHVMQVAIAHQLDIATRSYVKLVVSVDITHKSIHSHSPEQCFVQRLFPAQGGCGKAYKLGEIVGRKNGLHYQCTWTWSDLEFQDVGKDSTLR</sequence>
<organism evidence="1 2">
    <name type="scientific">Nitzschia inconspicua</name>
    <dbReference type="NCBI Taxonomy" id="303405"/>
    <lineage>
        <taxon>Eukaryota</taxon>
        <taxon>Sar</taxon>
        <taxon>Stramenopiles</taxon>
        <taxon>Ochrophyta</taxon>
        <taxon>Bacillariophyta</taxon>
        <taxon>Bacillariophyceae</taxon>
        <taxon>Bacillariophycidae</taxon>
        <taxon>Bacillariales</taxon>
        <taxon>Bacillariaceae</taxon>
        <taxon>Nitzschia</taxon>
    </lineage>
</organism>
<evidence type="ECO:0000313" key="2">
    <source>
        <dbReference type="Proteomes" id="UP000693970"/>
    </source>
</evidence>
<dbReference type="Proteomes" id="UP000693970">
    <property type="component" value="Unassembled WGS sequence"/>
</dbReference>
<proteinExistence type="predicted"/>
<reference evidence="1" key="2">
    <citation type="submission" date="2021-04" db="EMBL/GenBank/DDBJ databases">
        <authorList>
            <person name="Podell S."/>
        </authorList>
    </citation>
    <scope>NUCLEOTIDE SEQUENCE</scope>
    <source>
        <strain evidence="1">Hildebrandi</strain>
    </source>
</reference>
<name>A0A9K3LX00_9STRA</name>
<dbReference type="AlphaFoldDB" id="A0A9K3LX00"/>